<dbReference type="EMBL" id="BNJF01000004">
    <property type="protein sequence ID" value="GHO48671.1"/>
    <property type="molecule type" value="Genomic_DNA"/>
</dbReference>
<keyword evidence="9" id="KW-1185">Reference proteome</keyword>
<dbReference type="RefSeq" id="WP_220197851.1">
    <property type="nucleotide sequence ID" value="NZ_BNJF01000004.1"/>
</dbReference>
<evidence type="ECO:0000256" key="1">
    <source>
        <dbReference type="ARBA" id="ARBA00004752"/>
    </source>
</evidence>
<dbReference type="SUPFAM" id="SSF141523">
    <property type="entry name" value="L,D-transpeptidase catalytic domain-like"/>
    <property type="match status" value="1"/>
</dbReference>
<keyword evidence="4 6" id="KW-0573">Peptidoglycan synthesis</keyword>
<gene>
    <name evidence="8" type="ORF">KSX_68340</name>
</gene>
<reference evidence="8" key="1">
    <citation type="submission" date="2020-10" db="EMBL/GenBank/DDBJ databases">
        <title>Taxonomic study of unclassified bacteria belonging to the class Ktedonobacteria.</title>
        <authorList>
            <person name="Yabe S."/>
            <person name="Wang C.M."/>
            <person name="Zheng Y."/>
            <person name="Sakai Y."/>
            <person name="Cavaletti L."/>
            <person name="Monciardini P."/>
            <person name="Donadio S."/>
        </authorList>
    </citation>
    <scope>NUCLEOTIDE SEQUENCE</scope>
    <source>
        <strain evidence="8">SOSP1-1</strain>
    </source>
</reference>
<accession>A0A8J3MW74</accession>
<evidence type="ECO:0000313" key="9">
    <source>
        <dbReference type="Proteomes" id="UP000612362"/>
    </source>
</evidence>
<feature type="active site" description="Nucleophile" evidence="6">
    <location>
        <position position="147"/>
    </location>
</feature>
<keyword evidence="3 6" id="KW-0133">Cell shape</keyword>
<evidence type="ECO:0000256" key="2">
    <source>
        <dbReference type="ARBA" id="ARBA00022679"/>
    </source>
</evidence>
<evidence type="ECO:0000313" key="8">
    <source>
        <dbReference type="EMBL" id="GHO48671.1"/>
    </source>
</evidence>
<sequence>MKIGSKRFLFISIIVFCFLLSIAILPLTMRAVHAQDNSNSGPAKKIVVDISDRELVAYEGDEEVFHTLVTAGRKGLETPTGNFSVLQKLSPTTFTSPWPKGSPYYYPPTHINYALAFKDGGYFLHDATWITQFGPGGTDDNQNSHGCVGMPLDAAKWLYNWAPVGTPVMIQL</sequence>
<comment type="pathway">
    <text evidence="1 6">Cell wall biogenesis; peptidoglycan biosynthesis.</text>
</comment>
<evidence type="ECO:0000256" key="6">
    <source>
        <dbReference type="PROSITE-ProRule" id="PRU01373"/>
    </source>
</evidence>
<organism evidence="8 9">
    <name type="scientific">Ktedonospora formicarum</name>
    <dbReference type="NCBI Taxonomy" id="2778364"/>
    <lineage>
        <taxon>Bacteria</taxon>
        <taxon>Bacillati</taxon>
        <taxon>Chloroflexota</taxon>
        <taxon>Ktedonobacteria</taxon>
        <taxon>Ktedonobacterales</taxon>
        <taxon>Ktedonobacteraceae</taxon>
        <taxon>Ktedonospora</taxon>
    </lineage>
</organism>
<protein>
    <recommendedName>
        <fullName evidence="7">L,D-TPase catalytic domain-containing protein</fullName>
    </recommendedName>
</protein>
<dbReference type="CDD" id="cd16913">
    <property type="entry name" value="YkuD_like"/>
    <property type="match status" value="1"/>
</dbReference>
<dbReference type="GO" id="GO:0071555">
    <property type="term" value="P:cell wall organization"/>
    <property type="evidence" value="ECO:0007669"/>
    <property type="project" value="UniProtKB-UniRule"/>
</dbReference>
<evidence type="ECO:0000259" key="7">
    <source>
        <dbReference type="PROSITE" id="PS52029"/>
    </source>
</evidence>
<dbReference type="PANTHER" id="PTHR30582:SF2">
    <property type="entry name" value="L,D-TRANSPEPTIDASE YCIB-RELATED"/>
    <property type="match status" value="1"/>
</dbReference>
<dbReference type="PROSITE" id="PS52029">
    <property type="entry name" value="LD_TPASE"/>
    <property type="match status" value="1"/>
</dbReference>
<dbReference type="Proteomes" id="UP000612362">
    <property type="component" value="Unassembled WGS sequence"/>
</dbReference>
<dbReference type="InterPro" id="IPR050979">
    <property type="entry name" value="LD-transpeptidase"/>
</dbReference>
<evidence type="ECO:0000256" key="5">
    <source>
        <dbReference type="ARBA" id="ARBA00023316"/>
    </source>
</evidence>
<dbReference type="InterPro" id="IPR005490">
    <property type="entry name" value="LD_TPept_cat_dom"/>
</dbReference>
<name>A0A8J3MW74_9CHLR</name>
<dbReference type="AlphaFoldDB" id="A0A8J3MW74"/>
<dbReference type="Gene3D" id="2.40.440.10">
    <property type="entry name" value="L,D-transpeptidase catalytic domain-like"/>
    <property type="match status" value="1"/>
</dbReference>
<dbReference type="UniPathway" id="UPA00219"/>
<dbReference type="GO" id="GO:0005576">
    <property type="term" value="C:extracellular region"/>
    <property type="evidence" value="ECO:0007669"/>
    <property type="project" value="TreeGrafter"/>
</dbReference>
<feature type="domain" description="L,D-TPase catalytic" evidence="7">
    <location>
        <begin position="44"/>
        <end position="171"/>
    </location>
</feature>
<evidence type="ECO:0000256" key="3">
    <source>
        <dbReference type="ARBA" id="ARBA00022960"/>
    </source>
</evidence>
<dbReference type="GO" id="GO:0008360">
    <property type="term" value="P:regulation of cell shape"/>
    <property type="evidence" value="ECO:0007669"/>
    <property type="project" value="UniProtKB-UniRule"/>
</dbReference>
<dbReference type="InterPro" id="IPR038063">
    <property type="entry name" value="Transpep_catalytic_dom"/>
</dbReference>
<comment type="caution">
    <text evidence="8">The sequence shown here is derived from an EMBL/GenBank/DDBJ whole genome shotgun (WGS) entry which is preliminary data.</text>
</comment>
<dbReference type="GO" id="GO:0018104">
    <property type="term" value="P:peptidoglycan-protein cross-linking"/>
    <property type="evidence" value="ECO:0007669"/>
    <property type="project" value="TreeGrafter"/>
</dbReference>
<dbReference type="PANTHER" id="PTHR30582">
    <property type="entry name" value="L,D-TRANSPEPTIDASE"/>
    <property type="match status" value="1"/>
</dbReference>
<evidence type="ECO:0000256" key="4">
    <source>
        <dbReference type="ARBA" id="ARBA00022984"/>
    </source>
</evidence>
<dbReference type="Pfam" id="PF03734">
    <property type="entry name" value="YkuD"/>
    <property type="match status" value="1"/>
</dbReference>
<proteinExistence type="predicted"/>
<keyword evidence="2" id="KW-0808">Transferase</keyword>
<feature type="active site" description="Proton donor/acceptor" evidence="6">
    <location>
        <position position="125"/>
    </location>
</feature>
<dbReference type="GO" id="GO:0016740">
    <property type="term" value="F:transferase activity"/>
    <property type="evidence" value="ECO:0007669"/>
    <property type="project" value="UniProtKB-KW"/>
</dbReference>
<keyword evidence="5 6" id="KW-0961">Cell wall biogenesis/degradation</keyword>
<dbReference type="GO" id="GO:0071972">
    <property type="term" value="F:peptidoglycan L,D-transpeptidase activity"/>
    <property type="evidence" value="ECO:0007669"/>
    <property type="project" value="TreeGrafter"/>
</dbReference>